<dbReference type="PANTHER" id="PTHR13070">
    <property type="entry name" value="TRNA-SPLICING ENDONUCLEASE SUBUNIT SEN34-RELATED"/>
    <property type="match status" value="1"/>
</dbReference>
<comment type="caution">
    <text evidence="8">The sequence shown here is derived from an EMBL/GenBank/DDBJ whole genome shotgun (WGS) entry which is preliminary data.</text>
</comment>
<evidence type="ECO:0000259" key="6">
    <source>
        <dbReference type="Pfam" id="PF01974"/>
    </source>
</evidence>
<name>A0A1E5RAJ3_9ASCO</name>
<evidence type="ECO:0000256" key="5">
    <source>
        <dbReference type="ARBA" id="ARBA00034031"/>
    </source>
</evidence>
<comment type="similarity">
    <text evidence="1">Belongs to the tRNA-intron endonuclease family.</text>
</comment>
<dbReference type="GO" id="GO:0003676">
    <property type="term" value="F:nucleic acid binding"/>
    <property type="evidence" value="ECO:0007669"/>
    <property type="project" value="InterPro"/>
</dbReference>
<dbReference type="Pfam" id="PF01974">
    <property type="entry name" value="tRNA_int_endo"/>
    <property type="match status" value="1"/>
</dbReference>
<keyword evidence="3" id="KW-0819">tRNA processing</keyword>
<evidence type="ECO:0000256" key="4">
    <source>
        <dbReference type="ARBA" id="ARBA00023239"/>
    </source>
</evidence>
<evidence type="ECO:0000256" key="1">
    <source>
        <dbReference type="ARBA" id="ARBA00008078"/>
    </source>
</evidence>
<proteinExistence type="inferred from homology"/>
<keyword evidence="9" id="KW-1185">Reference proteome</keyword>
<sequence length="253" mass="29785">MITLKFVLVKDNGLNQYKKALVFDFITYATIRKDLNISGSLIGTSAKFKQQNKLLELPCELNIFEVYWILDYIIHDQKADFDYQLIVKEDGVLKEEPIDPDYNPSSKFTEIPFENRYINKSTSEDHLNLYKALKTELDGNLDYQFYKYLKIKFKSVIKKDPLISEESVRYPCLLSGLKFGCLYSLYMDDPLKEHSRYMIKNFIRENEAPHSAQLQSDCRLATTTKKEVLISYLHYDEHNDPQFKSFAFKWPGF</sequence>
<dbReference type="AlphaFoldDB" id="A0A1E5RAJ3"/>
<dbReference type="CDD" id="cd22363">
    <property type="entry name" value="tRNA-intron_lyase_C"/>
    <property type="match status" value="1"/>
</dbReference>
<dbReference type="GO" id="GO:0000213">
    <property type="term" value="F:tRNA-intron lyase activity"/>
    <property type="evidence" value="ECO:0007669"/>
    <property type="project" value="UniProtKB-EC"/>
</dbReference>
<protein>
    <recommendedName>
        <fullName evidence="2">tRNA-intron lyase</fullName>
        <ecNumber evidence="2">4.6.1.16</ecNumber>
    </recommendedName>
</protein>
<dbReference type="OrthoDB" id="48041at2759"/>
<evidence type="ECO:0000313" key="8">
    <source>
        <dbReference type="EMBL" id="OEJ83543.1"/>
    </source>
</evidence>
<evidence type="ECO:0000259" key="7">
    <source>
        <dbReference type="Pfam" id="PF26577"/>
    </source>
</evidence>
<evidence type="ECO:0000256" key="3">
    <source>
        <dbReference type="ARBA" id="ARBA00022694"/>
    </source>
</evidence>
<organism evidence="8 9">
    <name type="scientific">Hanseniaspora opuntiae</name>
    <dbReference type="NCBI Taxonomy" id="211096"/>
    <lineage>
        <taxon>Eukaryota</taxon>
        <taxon>Fungi</taxon>
        <taxon>Dikarya</taxon>
        <taxon>Ascomycota</taxon>
        <taxon>Saccharomycotina</taxon>
        <taxon>Saccharomycetes</taxon>
        <taxon>Saccharomycodales</taxon>
        <taxon>Saccharomycodaceae</taxon>
        <taxon>Hanseniaspora</taxon>
    </lineage>
</organism>
<dbReference type="Gene3D" id="3.40.1350.10">
    <property type="match status" value="1"/>
</dbReference>
<comment type="catalytic activity">
    <reaction evidence="5">
        <text>pretRNA = a 3'-half-tRNA molecule with a 5'-OH end + a 5'-half-tRNA molecule with a 2',3'-cyclic phosphate end + an intron with a 2',3'-cyclic phosphate and a 5'-hydroxyl terminus.</text>
        <dbReference type="EC" id="4.6.1.16"/>
    </reaction>
</comment>
<reference evidence="9" key="1">
    <citation type="journal article" date="2016" name="Genome Announc.">
        <title>Genome sequences of three species of Hanseniaspora isolated from spontaneous wine fermentations.</title>
        <authorList>
            <person name="Sternes P.R."/>
            <person name="Lee D."/>
            <person name="Kutyna D.R."/>
            <person name="Borneman A.R."/>
        </authorList>
    </citation>
    <scope>NUCLEOTIDE SEQUENCE [LARGE SCALE GENOMIC DNA]</scope>
    <source>
        <strain evidence="9">AWRI3578</strain>
    </source>
</reference>
<dbReference type="GO" id="GO:0000379">
    <property type="term" value="P:tRNA-type intron splice site recognition and cleavage"/>
    <property type="evidence" value="ECO:0007669"/>
    <property type="project" value="TreeGrafter"/>
</dbReference>
<dbReference type="Proteomes" id="UP000095605">
    <property type="component" value="Unassembled WGS sequence"/>
</dbReference>
<evidence type="ECO:0000313" key="9">
    <source>
        <dbReference type="Proteomes" id="UP000095605"/>
    </source>
</evidence>
<dbReference type="InterPro" id="IPR006677">
    <property type="entry name" value="tRNA_intron_Endonuc_cat-like"/>
</dbReference>
<accession>A0A1E5RAJ3</accession>
<evidence type="ECO:0000256" key="2">
    <source>
        <dbReference type="ARBA" id="ARBA00012573"/>
    </source>
</evidence>
<dbReference type="PANTHER" id="PTHR13070:SF0">
    <property type="entry name" value="TRNA-SPLICING ENDONUCLEASE SUBUNIT SEN34"/>
    <property type="match status" value="1"/>
</dbReference>
<dbReference type="SUPFAM" id="SSF53032">
    <property type="entry name" value="tRNA-intron endonuclease catalytic domain-like"/>
    <property type="match status" value="1"/>
</dbReference>
<dbReference type="EC" id="4.6.1.16" evidence="2"/>
<dbReference type="EMBL" id="LPNL01000007">
    <property type="protein sequence ID" value="OEJ83543.1"/>
    <property type="molecule type" value="Genomic_DNA"/>
</dbReference>
<dbReference type="InterPro" id="IPR011856">
    <property type="entry name" value="tRNA_endonuc-like_dom_sf"/>
</dbReference>
<feature type="domain" description="TSEN34 N-terminal" evidence="7">
    <location>
        <begin position="18"/>
        <end position="72"/>
    </location>
</feature>
<keyword evidence="4" id="KW-0456">Lyase</keyword>
<dbReference type="InterPro" id="IPR059049">
    <property type="entry name" value="TSEN34_N"/>
</dbReference>
<feature type="domain" description="tRNA intron endonuclease catalytic" evidence="6">
    <location>
        <begin position="174"/>
        <end position="234"/>
    </location>
</feature>
<gene>
    <name evidence="8" type="ORF">AWRI3578_g2832</name>
</gene>
<dbReference type="Pfam" id="PF26577">
    <property type="entry name" value="TSEN34_N"/>
    <property type="match status" value="1"/>
</dbReference>
<dbReference type="GO" id="GO:0005634">
    <property type="term" value="C:nucleus"/>
    <property type="evidence" value="ECO:0007669"/>
    <property type="project" value="UniProtKB-ARBA"/>
</dbReference>
<dbReference type="InterPro" id="IPR036167">
    <property type="entry name" value="tRNA_intron_Endo_cat-like_sf"/>
</dbReference>